<evidence type="ECO:0000256" key="2">
    <source>
        <dbReference type="ARBA" id="ARBA00025483"/>
    </source>
</evidence>
<dbReference type="GO" id="GO:0045004">
    <property type="term" value="P:DNA replication proofreading"/>
    <property type="evidence" value="ECO:0007669"/>
    <property type="project" value="TreeGrafter"/>
</dbReference>
<dbReference type="GO" id="GO:0008408">
    <property type="term" value="F:3'-5' exonuclease activity"/>
    <property type="evidence" value="ECO:0007669"/>
    <property type="project" value="TreeGrafter"/>
</dbReference>
<dbReference type="CDD" id="cd06127">
    <property type="entry name" value="DEDDh"/>
    <property type="match status" value="1"/>
</dbReference>
<accession>A0A4S4NDI2</accession>
<evidence type="ECO:0000313" key="8">
    <source>
        <dbReference type="Proteomes" id="UP000306602"/>
    </source>
</evidence>
<comment type="catalytic activity">
    <reaction evidence="4">
        <text>DNA(n) + a 2'-deoxyribonucleoside 5'-triphosphate = DNA(n+1) + diphosphate</text>
        <dbReference type="Rhea" id="RHEA:22508"/>
        <dbReference type="Rhea" id="RHEA-COMP:17339"/>
        <dbReference type="Rhea" id="RHEA-COMP:17340"/>
        <dbReference type="ChEBI" id="CHEBI:33019"/>
        <dbReference type="ChEBI" id="CHEBI:61560"/>
        <dbReference type="ChEBI" id="CHEBI:173112"/>
        <dbReference type="EC" id="2.7.7.7"/>
    </reaction>
</comment>
<dbReference type="Proteomes" id="UP000306602">
    <property type="component" value="Unassembled WGS sequence"/>
</dbReference>
<evidence type="ECO:0000259" key="6">
    <source>
        <dbReference type="SMART" id="SM00479"/>
    </source>
</evidence>
<dbReference type="InterPro" id="IPR012337">
    <property type="entry name" value="RNaseH-like_sf"/>
</dbReference>
<dbReference type="OrthoDB" id="9804290at2"/>
<keyword evidence="8" id="KW-1185">Reference proteome</keyword>
<proteinExistence type="predicted"/>
<evidence type="ECO:0000256" key="1">
    <source>
        <dbReference type="ARBA" id="ARBA00012417"/>
    </source>
</evidence>
<sequence length="670" mass="71577">MRERLGLRLRFALFFAALGLGGAALTALGLWVGWSRIGGPVDGYVIGGLIGGFGIIGLAAWIGLLFDENVAKPILALAADLHTRAQSDVQAQIDVAPARYLGALAPAAQAIHTELEAARKSQAQAFADKTARMARDKALLEALLRDLSHGVVVLSPSRHILLFNAAAAQILGKVGLNRPAGSFLRMDPVEDAIQRRGAAKDADAAPFLTVTADGARILTGAVSTVMAGETRVGDVVMIHDSTEALRTHAEIESLLRDTIEEARRPAMAMGALLDVIEMDPDSAPVMTGALREEAERLSAHLARVSTRREALNSVLWPLSDVDAGDIMAAVAARHPGLTVEDSDMRLHCDGFAITAILDAALHRLAQTPERGDFTLRVRGRDASKRFCLGWTGPGLSQGDLENWLDAPISPAYGPYTARDALEAHRTDMWVGPGQVILLPIPTGTATAPGAPTPDRDFYDFDLPEGGRALAWRPLGDLAYVVFDTETTGLDTARDDVVQIAGVRMVGPRILQGEDFDQLVDPGRPIPQSSTQIHGITQEMVADAPRFDTVAGTFSTYAEDAVLVAHNAKFDMAFLNRIGGFDHPVLCTGQLSAALFDHTDDHTLDALAERFGIEIAEDMRHTALGDALATAEIFKRMLPILAGRGIRTLEDALRFQGRLGGNGREAAGGRA</sequence>
<dbReference type="EMBL" id="SRKY01000003">
    <property type="protein sequence ID" value="THH36108.1"/>
    <property type="molecule type" value="Genomic_DNA"/>
</dbReference>
<dbReference type="Gene3D" id="3.30.420.10">
    <property type="entry name" value="Ribonuclease H-like superfamily/Ribonuclease H"/>
    <property type="match status" value="1"/>
</dbReference>
<dbReference type="PANTHER" id="PTHR30231">
    <property type="entry name" value="DNA POLYMERASE III SUBUNIT EPSILON"/>
    <property type="match status" value="1"/>
</dbReference>
<reference evidence="7 8" key="1">
    <citation type="submission" date="2019-04" db="EMBL/GenBank/DDBJ databases">
        <title>Shimia ponticola sp. nov., isolated from seawater.</title>
        <authorList>
            <person name="Kim Y.-O."/>
            <person name="Yoon J.-H."/>
        </authorList>
    </citation>
    <scope>NUCLEOTIDE SEQUENCE [LARGE SCALE GENOMIC DNA]</scope>
    <source>
        <strain evidence="7 8">MYP11</strain>
    </source>
</reference>
<dbReference type="EC" id="2.7.7.7" evidence="1"/>
<evidence type="ECO:0000256" key="5">
    <source>
        <dbReference type="SAM" id="Phobius"/>
    </source>
</evidence>
<organism evidence="7 8">
    <name type="scientific">Aliishimia ponticola</name>
    <dbReference type="NCBI Taxonomy" id="2499833"/>
    <lineage>
        <taxon>Bacteria</taxon>
        <taxon>Pseudomonadati</taxon>
        <taxon>Pseudomonadota</taxon>
        <taxon>Alphaproteobacteria</taxon>
        <taxon>Rhodobacterales</taxon>
        <taxon>Paracoccaceae</taxon>
        <taxon>Aliishimia</taxon>
    </lineage>
</organism>
<comment type="caution">
    <text evidence="7">The sequence shown here is derived from an EMBL/GenBank/DDBJ whole genome shotgun (WGS) entry which is preliminary data.</text>
</comment>
<feature type="transmembrane region" description="Helical" evidence="5">
    <location>
        <begin position="44"/>
        <end position="66"/>
    </location>
</feature>
<evidence type="ECO:0000256" key="3">
    <source>
        <dbReference type="ARBA" id="ARBA00026073"/>
    </source>
</evidence>
<dbReference type="InterPro" id="IPR036397">
    <property type="entry name" value="RNaseH_sf"/>
</dbReference>
<name>A0A4S4NDI2_9RHOB</name>
<comment type="subunit">
    <text evidence="3">DNA polymerase III contains a core (composed of alpha, epsilon and theta chains) that associates with a tau subunit. This core dimerizes to form the POLIII' complex. PolIII' associates with the gamma complex (composed of gamma, delta, delta', psi and chi chains) and with the beta chain to form the complete DNA polymerase III complex.</text>
</comment>
<keyword evidence="7" id="KW-0269">Exonuclease</keyword>
<dbReference type="SMART" id="SM00479">
    <property type="entry name" value="EXOIII"/>
    <property type="match status" value="1"/>
</dbReference>
<dbReference type="GO" id="GO:0003887">
    <property type="term" value="F:DNA-directed DNA polymerase activity"/>
    <property type="evidence" value="ECO:0007669"/>
    <property type="project" value="UniProtKB-EC"/>
</dbReference>
<dbReference type="AlphaFoldDB" id="A0A4S4NDI2"/>
<dbReference type="SUPFAM" id="SSF53098">
    <property type="entry name" value="Ribonuclease H-like"/>
    <property type="match status" value="1"/>
</dbReference>
<keyword evidence="7" id="KW-0540">Nuclease</keyword>
<evidence type="ECO:0000313" key="7">
    <source>
        <dbReference type="EMBL" id="THH36108.1"/>
    </source>
</evidence>
<feature type="domain" description="Exonuclease" evidence="6">
    <location>
        <begin position="478"/>
        <end position="642"/>
    </location>
</feature>
<keyword evidence="5" id="KW-0472">Membrane</keyword>
<dbReference type="PANTHER" id="PTHR30231:SF41">
    <property type="entry name" value="DNA POLYMERASE III SUBUNIT EPSILON"/>
    <property type="match status" value="1"/>
</dbReference>
<gene>
    <name evidence="7" type="ORF">E4Z66_13705</name>
</gene>
<keyword evidence="7" id="KW-0378">Hydrolase</keyword>
<protein>
    <recommendedName>
        <fullName evidence="1">DNA-directed DNA polymerase</fullName>
        <ecNumber evidence="1">2.7.7.7</ecNumber>
    </recommendedName>
</protein>
<keyword evidence="5" id="KW-1133">Transmembrane helix</keyword>
<dbReference type="InterPro" id="IPR013520">
    <property type="entry name" value="Ribonucl_H"/>
</dbReference>
<keyword evidence="5" id="KW-0812">Transmembrane</keyword>
<evidence type="ECO:0000256" key="4">
    <source>
        <dbReference type="ARBA" id="ARBA00049244"/>
    </source>
</evidence>
<dbReference type="GO" id="GO:0003677">
    <property type="term" value="F:DNA binding"/>
    <property type="evidence" value="ECO:0007669"/>
    <property type="project" value="InterPro"/>
</dbReference>
<dbReference type="RefSeq" id="WP_136463578.1">
    <property type="nucleotide sequence ID" value="NZ_SRKY01000003.1"/>
</dbReference>
<dbReference type="Pfam" id="PF00929">
    <property type="entry name" value="RNase_T"/>
    <property type="match status" value="1"/>
</dbReference>
<dbReference type="FunFam" id="3.30.420.10:FF:000045">
    <property type="entry name" value="3'-5' exonuclease DinG"/>
    <property type="match status" value="1"/>
</dbReference>
<feature type="transmembrane region" description="Helical" evidence="5">
    <location>
        <begin position="12"/>
        <end position="32"/>
    </location>
</feature>
<dbReference type="GO" id="GO:0005829">
    <property type="term" value="C:cytosol"/>
    <property type="evidence" value="ECO:0007669"/>
    <property type="project" value="TreeGrafter"/>
</dbReference>
<comment type="function">
    <text evidence="2">DNA polymerase III is a complex, multichain enzyme responsible for most of the replicative synthesis in bacteria. The epsilon subunit contain the editing function and is a proofreading 3'-5' exonuclease.</text>
</comment>
<dbReference type="InterPro" id="IPR006054">
    <property type="entry name" value="DnaQ"/>
</dbReference>
<dbReference type="NCBIfam" id="TIGR00573">
    <property type="entry name" value="dnaq"/>
    <property type="match status" value="1"/>
</dbReference>